<evidence type="ECO:0000259" key="3">
    <source>
        <dbReference type="Pfam" id="PF08125"/>
    </source>
</evidence>
<evidence type="ECO:0000313" key="5">
    <source>
        <dbReference type="Proteomes" id="UP000244441"/>
    </source>
</evidence>
<feature type="domain" description="Mannitol dehydrogenase C-terminal" evidence="3">
    <location>
        <begin position="287"/>
        <end position="478"/>
    </location>
</feature>
<dbReference type="EMBL" id="CP026605">
    <property type="protein sequence ID" value="AWB69235.1"/>
    <property type="molecule type" value="Genomic_DNA"/>
</dbReference>
<dbReference type="GO" id="GO:0016616">
    <property type="term" value="F:oxidoreductase activity, acting on the CH-OH group of donors, NAD or NADP as acceptor"/>
    <property type="evidence" value="ECO:0007669"/>
    <property type="project" value="TreeGrafter"/>
</dbReference>
<dbReference type="InterPro" id="IPR000669">
    <property type="entry name" value="Mannitol_DH"/>
</dbReference>
<protein>
    <submittedName>
        <fullName evidence="4">Mannitol dehydrogenase family protein</fullName>
    </submittedName>
</protein>
<dbReference type="InterPro" id="IPR013118">
    <property type="entry name" value="Mannitol_DH_C"/>
</dbReference>
<dbReference type="Gene3D" id="1.10.1040.10">
    <property type="entry name" value="N-(1-d-carboxylethyl)-l-norvaline Dehydrogenase, domain 2"/>
    <property type="match status" value="1"/>
</dbReference>
<evidence type="ECO:0000313" key="4">
    <source>
        <dbReference type="EMBL" id="AWB69235.1"/>
    </source>
</evidence>
<evidence type="ECO:0000259" key="2">
    <source>
        <dbReference type="Pfam" id="PF01232"/>
    </source>
</evidence>
<keyword evidence="5" id="KW-1185">Reference proteome</keyword>
<dbReference type="Pfam" id="PF08125">
    <property type="entry name" value="Mannitol_dh_C"/>
    <property type="match status" value="1"/>
</dbReference>
<dbReference type="AlphaFoldDB" id="A0A2S0VYH6"/>
<dbReference type="Pfam" id="PF01232">
    <property type="entry name" value="Mannitol_dh"/>
    <property type="match status" value="1"/>
</dbReference>
<evidence type="ECO:0000256" key="1">
    <source>
        <dbReference type="ARBA" id="ARBA00023002"/>
    </source>
</evidence>
<organism evidence="4 5">
    <name type="scientific">Saccharobesus litoralis</name>
    <dbReference type="NCBI Taxonomy" id="2172099"/>
    <lineage>
        <taxon>Bacteria</taxon>
        <taxon>Pseudomonadati</taxon>
        <taxon>Pseudomonadota</taxon>
        <taxon>Gammaproteobacteria</taxon>
        <taxon>Alteromonadales</taxon>
        <taxon>Alteromonadaceae</taxon>
        <taxon>Saccharobesus</taxon>
    </lineage>
</organism>
<gene>
    <name evidence="4" type="ORF">C2869_22305</name>
</gene>
<dbReference type="SUPFAM" id="SSF51735">
    <property type="entry name" value="NAD(P)-binding Rossmann-fold domains"/>
    <property type="match status" value="1"/>
</dbReference>
<dbReference type="InterPro" id="IPR013328">
    <property type="entry name" value="6PGD_dom2"/>
</dbReference>
<dbReference type="Proteomes" id="UP000244441">
    <property type="component" value="Plasmid unnamed1"/>
</dbReference>
<dbReference type="PRINTS" id="PR00084">
    <property type="entry name" value="MTLDHDRGNASE"/>
</dbReference>
<dbReference type="InterPro" id="IPR008927">
    <property type="entry name" value="6-PGluconate_DH-like_C_sf"/>
</dbReference>
<dbReference type="OrthoDB" id="271711at2"/>
<geneLocation type="plasmid" evidence="4">
    <name>unnamed1</name>
</geneLocation>
<name>A0A2S0VYH6_9ALTE</name>
<dbReference type="PANTHER" id="PTHR43362">
    <property type="entry name" value="MANNITOL DEHYDROGENASE DSF1-RELATED"/>
    <property type="match status" value="1"/>
</dbReference>
<keyword evidence="1" id="KW-0560">Oxidoreductase</keyword>
<dbReference type="KEGG" id="cate:C2869_22305"/>
<dbReference type="InterPro" id="IPR013131">
    <property type="entry name" value="Mannitol_DH_N"/>
</dbReference>
<feature type="domain" description="Mannitol dehydrogenase N-terminal" evidence="2">
    <location>
        <begin position="34"/>
        <end position="278"/>
    </location>
</feature>
<dbReference type="PANTHER" id="PTHR43362:SF1">
    <property type="entry name" value="MANNITOL DEHYDROGENASE 2-RELATED"/>
    <property type="match status" value="1"/>
</dbReference>
<accession>A0A2S0VYH6</accession>
<dbReference type="SUPFAM" id="SSF48179">
    <property type="entry name" value="6-phosphogluconate dehydrogenase C-terminal domain-like"/>
    <property type="match status" value="1"/>
</dbReference>
<dbReference type="Gene3D" id="3.40.50.720">
    <property type="entry name" value="NAD(P)-binding Rossmann-like Domain"/>
    <property type="match status" value="1"/>
</dbReference>
<sequence>MKLNEFNINKLANDVSLAADLALPKYDRSATKIGIVHLGLGAFHRSHQAYYTEQAMNQFGGDWGICGVSMRSTHLRDTMAPQDNLYTVAKLDNQDSFQVIGAIKEVLVAAEQLDQVLARLSDEATKLVSLTVTEKGYCLDAHGNLDLKNASIEQDLANTENPQSAIGIIALGLHLRFQAGIKPFNVIACDNLPANGQKLKNAVVQYCRFLSTELSEWVEQTVCFPNTMVDSITPKTEPETLDLVTEKTGLVDNAPVQREAFTQWVIEDCLTGEQPNWRDVGVIFSNDVAGYEHTKLRILNGLHSTLAYFGRVAGFTTVYQAVSDPTIKAFLLRLVDEEIIPSIEAPAGLDLHAYSRAIIQRFENSKIQHQLEQIACDGSIKIPVRSLEPVAENLAKGKPVKLLAMVVASWLRFIELKVLNSEELSDPLAEKLADVVSQFEQDAIKDVQKFVSLSGLFNSQLINSADFKQAFICAYQKLLDAQDYPQGALI</sequence>
<proteinExistence type="predicted"/>
<reference evidence="4 5" key="1">
    <citation type="submission" date="2018-01" db="EMBL/GenBank/DDBJ databases">
        <title>Genome sequence of a Cantenovulum-like bacteria.</title>
        <authorList>
            <person name="Tan W.R."/>
            <person name="Lau N.-S."/>
            <person name="Go F."/>
            <person name="Amirul A.-A.A."/>
        </authorList>
    </citation>
    <scope>NUCLEOTIDE SEQUENCE [LARGE SCALE GENOMIC DNA]</scope>
    <source>
        <strain evidence="4 5">CCB-QB4</strain>
        <plasmid evidence="5">Plasmid unnamed1</plasmid>
    </source>
</reference>
<dbReference type="RefSeq" id="WP_108605270.1">
    <property type="nucleotide sequence ID" value="NZ_CP026605.1"/>
</dbReference>
<dbReference type="InterPro" id="IPR036291">
    <property type="entry name" value="NAD(P)-bd_dom_sf"/>
</dbReference>
<keyword evidence="4" id="KW-0614">Plasmid</keyword>
<dbReference type="InterPro" id="IPR050988">
    <property type="entry name" value="Mannitol_DH/Oxidoreductase"/>
</dbReference>